<dbReference type="AlphaFoldDB" id="A0A371F6F2"/>
<protein>
    <recommendedName>
        <fullName evidence="3">Copia protein</fullName>
    </recommendedName>
</protein>
<keyword evidence="2" id="KW-1185">Reference proteome</keyword>
<reference evidence="1" key="1">
    <citation type="submission" date="2018-05" db="EMBL/GenBank/DDBJ databases">
        <title>Draft genome of Mucuna pruriens seed.</title>
        <authorList>
            <person name="Nnadi N.E."/>
            <person name="Vos R."/>
            <person name="Hasami M.H."/>
            <person name="Devisetty U.K."/>
            <person name="Aguiy J.C."/>
        </authorList>
    </citation>
    <scope>NUCLEOTIDE SEQUENCE [LARGE SCALE GENOMIC DNA]</scope>
    <source>
        <strain evidence="1">JCA_2017</strain>
    </source>
</reference>
<name>A0A371F6F2_MUCPR</name>
<dbReference type="Proteomes" id="UP000257109">
    <property type="component" value="Unassembled WGS sequence"/>
</dbReference>
<dbReference type="OrthoDB" id="414945at2759"/>
<feature type="non-terminal residue" evidence="1">
    <location>
        <position position="62"/>
    </location>
</feature>
<feature type="non-terminal residue" evidence="1">
    <location>
        <position position="1"/>
    </location>
</feature>
<evidence type="ECO:0000313" key="1">
    <source>
        <dbReference type="EMBL" id="RDX73882.1"/>
    </source>
</evidence>
<accession>A0A371F6F2</accession>
<proteinExistence type="predicted"/>
<dbReference type="CDD" id="cd09272">
    <property type="entry name" value="RNase_HI_RT_Ty1"/>
    <property type="match status" value="1"/>
</dbReference>
<organism evidence="1 2">
    <name type="scientific">Mucuna pruriens</name>
    <name type="common">Velvet bean</name>
    <name type="synonym">Dolichos pruriens</name>
    <dbReference type="NCBI Taxonomy" id="157652"/>
    <lineage>
        <taxon>Eukaryota</taxon>
        <taxon>Viridiplantae</taxon>
        <taxon>Streptophyta</taxon>
        <taxon>Embryophyta</taxon>
        <taxon>Tracheophyta</taxon>
        <taxon>Spermatophyta</taxon>
        <taxon>Magnoliopsida</taxon>
        <taxon>eudicotyledons</taxon>
        <taxon>Gunneridae</taxon>
        <taxon>Pentapetalae</taxon>
        <taxon>rosids</taxon>
        <taxon>fabids</taxon>
        <taxon>Fabales</taxon>
        <taxon>Fabaceae</taxon>
        <taxon>Papilionoideae</taxon>
        <taxon>50 kb inversion clade</taxon>
        <taxon>NPAAA clade</taxon>
        <taxon>indigoferoid/millettioid clade</taxon>
        <taxon>Phaseoleae</taxon>
        <taxon>Mucuna</taxon>
    </lineage>
</organism>
<gene>
    <name evidence="1" type="ORF">CR513_46443</name>
</gene>
<evidence type="ECO:0008006" key="3">
    <source>
        <dbReference type="Google" id="ProtNLM"/>
    </source>
</evidence>
<dbReference type="EMBL" id="QJKJ01010369">
    <property type="protein sequence ID" value="RDX73882.1"/>
    <property type="molecule type" value="Genomic_DNA"/>
</dbReference>
<evidence type="ECO:0000313" key="2">
    <source>
        <dbReference type="Proteomes" id="UP000257109"/>
    </source>
</evidence>
<sequence>MKLFCDNNSTINIVDNPIQHDKTKHIGIDRYFIKEKLDGGLIVTSHIPTRLQVTNDVTSEQV</sequence>
<comment type="caution">
    <text evidence="1">The sequence shown here is derived from an EMBL/GenBank/DDBJ whole genome shotgun (WGS) entry which is preliminary data.</text>
</comment>